<gene>
    <name evidence="9" type="ORF">JJB74_11780</name>
</gene>
<reference evidence="9" key="1">
    <citation type="submission" date="2021-01" db="EMBL/GenBank/DDBJ databases">
        <title>Genome sequence of strain Noviherbaspirillum sp. DKR-6.</title>
        <authorList>
            <person name="Chaudhary D.K."/>
        </authorList>
    </citation>
    <scope>NUCLEOTIDE SEQUENCE</scope>
    <source>
        <strain evidence="9">DKR-6</strain>
    </source>
</reference>
<dbReference type="AlphaFoldDB" id="A0A934W815"/>
<keyword evidence="3" id="KW-0813">Transport</keyword>
<feature type="transmembrane region" description="Helical" evidence="8">
    <location>
        <begin position="205"/>
        <end position="222"/>
    </location>
</feature>
<evidence type="ECO:0000256" key="7">
    <source>
        <dbReference type="ARBA" id="ARBA00023136"/>
    </source>
</evidence>
<feature type="transmembrane region" description="Helical" evidence="8">
    <location>
        <begin position="50"/>
        <end position="68"/>
    </location>
</feature>
<dbReference type="PANTHER" id="PTHR34979">
    <property type="entry name" value="INNER MEMBRANE PROTEIN YGAZ"/>
    <property type="match status" value="1"/>
</dbReference>
<keyword evidence="10" id="KW-1185">Reference proteome</keyword>
<dbReference type="PANTHER" id="PTHR34979:SF1">
    <property type="entry name" value="INNER MEMBRANE PROTEIN YGAZ"/>
    <property type="match status" value="1"/>
</dbReference>
<protein>
    <submittedName>
        <fullName evidence="9">AzlC family ABC transporter permease</fullName>
    </submittedName>
</protein>
<comment type="subcellular location">
    <subcellularLocation>
        <location evidence="1">Cell membrane</location>
        <topology evidence="1">Multi-pass membrane protein</topology>
    </subcellularLocation>
</comment>
<evidence type="ECO:0000256" key="3">
    <source>
        <dbReference type="ARBA" id="ARBA00022448"/>
    </source>
</evidence>
<keyword evidence="5 8" id="KW-0812">Transmembrane</keyword>
<evidence type="ECO:0000256" key="2">
    <source>
        <dbReference type="ARBA" id="ARBA00010735"/>
    </source>
</evidence>
<keyword evidence="7 8" id="KW-0472">Membrane</keyword>
<evidence type="ECO:0000256" key="6">
    <source>
        <dbReference type="ARBA" id="ARBA00022989"/>
    </source>
</evidence>
<dbReference type="Pfam" id="PF03591">
    <property type="entry name" value="AzlC"/>
    <property type="match status" value="1"/>
</dbReference>
<evidence type="ECO:0000313" key="10">
    <source>
        <dbReference type="Proteomes" id="UP000622890"/>
    </source>
</evidence>
<evidence type="ECO:0000256" key="5">
    <source>
        <dbReference type="ARBA" id="ARBA00022692"/>
    </source>
</evidence>
<feature type="transmembrane region" description="Helical" evidence="8">
    <location>
        <begin position="20"/>
        <end position="43"/>
    </location>
</feature>
<evidence type="ECO:0000313" key="9">
    <source>
        <dbReference type="EMBL" id="MBK4735294.1"/>
    </source>
</evidence>
<name>A0A934W815_9BURK</name>
<evidence type="ECO:0000256" key="1">
    <source>
        <dbReference type="ARBA" id="ARBA00004651"/>
    </source>
</evidence>
<evidence type="ECO:0000256" key="4">
    <source>
        <dbReference type="ARBA" id="ARBA00022475"/>
    </source>
</evidence>
<dbReference type="Proteomes" id="UP000622890">
    <property type="component" value="Unassembled WGS sequence"/>
</dbReference>
<dbReference type="EMBL" id="JAEPBG010000004">
    <property type="protein sequence ID" value="MBK4735294.1"/>
    <property type="molecule type" value="Genomic_DNA"/>
</dbReference>
<feature type="transmembrane region" description="Helical" evidence="8">
    <location>
        <begin position="131"/>
        <end position="151"/>
    </location>
</feature>
<keyword evidence="6 8" id="KW-1133">Transmembrane helix</keyword>
<dbReference type="RefSeq" id="WP_200592068.1">
    <property type="nucleotide sequence ID" value="NZ_JAEPBG010000004.1"/>
</dbReference>
<feature type="transmembrane region" description="Helical" evidence="8">
    <location>
        <begin position="74"/>
        <end position="93"/>
    </location>
</feature>
<organism evidence="9 10">
    <name type="scientific">Noviherbaspirillum pedocola</name>
    <dbReference type="NCBI Taxonomy" id="2801341"/>
    <lineage>
        <taxon>Bacteria</taxon>
        <taxon>Pseudomonadati</taxon>
        <taxon>Pseudomonadota</taxon>
        <taxon>Betaproteobacteria</taxon>
        <taxon>Burkholderiales</taxon>
        <taxon>Oxalobacteraceae</taxon>
        <taxon>Noviherbaspirillum</taxon>
    </lineage>
</organism>
<dbReference type="GO" id="GO:1903785">
    <property type="term" value="P:L-valine transmembrane transport"/>
    <property type="evidence" value="ECO:0007669"/>
    <property type="project" value="TreeGrafter"/>
</dbReference>
<proteinExistence type="inferred from homology"/>
<comment type="caution">
    <text evidence="9">The sequence shown here is derived from an EMBL/GenBank/DDBJ whole genome shotgun (WGS) entry which is preliminary data.</text>
</comment>
<comment type="similarity">
    <text evidence="2">Belongs to the AzlC family.</text>
</comment>
<dbReference type="InterPro" id="IPR011606">
    <property type="entry name" value="Brnchd-chn_aa_trnsp_permease"/>
</dbReference>
<keyword evidence="4" id="KW-1003">Cell membrane</keyword>
<sequence>MNTKDTPASHPTILTLTTPVAIGYIPLGAVFGFLFVQAGAYWWQAMLASILVYAGASQYMMIPMLVAGMPMGPIAVATLVVNLRHVFYGLSLLDRFPAKGWLRWYMAFGLTDETYSTLTALPSDCGTRRMAALIFLNQCWWVLGTGIGAVVGTQARIPLQGLDFILTSLFAVLTVEQWRSRSASVPLWTALAAYAIAHMAFPRHALVVAIGLCLLAALLLPWKPSAREQSHG</sequence>
<dbReference type="GO" id="GO:0005886">
    <property type="term" value="C:plasma membrane"/>
    <property type="evidence" value="ECO:0007669"/>
    <property type="project" value="UniProtKB-SubCell"/>
</dbReference>
<accession>A0A934W815</accession>
<evidence type="ECO:0000256" key="8">
    <source>
        <dbReference type="SAM" id="Phobius"/>
    </source>
</evidence>